<evidence type="ECO:0000313" key="2">
    <source>
        <dbReference type="EMBL" id="CAB4590901.1"/>
    </source>
</evidence>
<gene>
    <name evidence="2" type="ORF">UFOPK1788_00520</name>
</gene>
<dbReference type="SUPFAM" id="SSF88723">
    <property type="entry name" value="PIN domain-like"/>
    <property type="match status" value="1"/>
</dbReference>
<dbReference type="InterPro" id="IPR029060">
    <property type="entry name" value="PIN-like_dom_sf"/>
</dbReference>
<feature type="domain" description="PIN" evidence="1">
    <location>
        <begin position="5"/>
        <end position="117"/>
    </location>
</feature>
<evidence type="ECO:0000259" key="1">
    <source>
        <dbReference type="Pfam" id="PF01850"/>
    </source>
</evidence>
<proteinExistence type="predicted"/>
<protein>
    <submittedName>
        <fullName evidence="2">Unannotated protein</fullName>
    </submittedName>
</protein>
<sequence length="131" mass="14748">MSRAFLDSHVAYWLALDETRLSAQATKAIIEHREVVVSSLMFAEFEMKALLRKGPDFSELARVLGELRIAIEPFDYAATREIARFASLVRHDPFDRMIFAQAAARPGTTFYTADAVLVDLGLDWVVDARAK</sequence>
<dbReference type="EMBL" id="CAEZUE010000051">
    <property type="protein sequence ID" value="CAB4590901.1"/>
    <property type="molecule type" value="Genomic_DNA"/>
</dbReference>
<organism evidence="2">
    <name type="scientific">freshwater metagenome</name>
    <dbReference type="NCBI Taxonomy" id="449393"/>
    <lineage>
        <taxon>unclassified sequences</taxon>
        <taxon>metagenomes</taxon>
        <taxon>ecological metagenomes</taxon>
    </lineage>
</organism>
<accession>A0A6J6FQB3</accession>
<dbReference type="InterPro" id="IPR002716">
    <property type="entry name" value="PIN_dom"/>
</dbReference>
<reference evidence="2" key="1">
    <citation type="submission" date="2020-05" db="EMBL/GenBank/DDBJ databases">
        <authorList>
            <person name="Chiriac C."/>
            <person name="Salcher M."/>
            <person name="Ghai R."/>
            <person name="Kavagutti S V."/>
        </authorList>
    </citation>
    <scope>NUCLEOTIDE SEQUENCE</scope>
</reference>
<dbReference type="AlphaFoldDB" id="A0A6J6FQB3"/>
<name>A0A6J6FQB3_9ZZZZ</name>
<dbReference type="Pfam" id="PF01850">
    <property type="entry name" value="PIN"/>
    <property type="match status" value="1"/>
</dbReference>
<dbReference type="Gene3D" id="3.40.50.1010">
    <property type="entry name" value="5'-nuclease"/>
    <property type="match status" value="1"/>
</dbReference>